<keyword evidence="2" id="KW-0812">Transmembrane</keyword>
<evidence type="ECO:0000259" key="3">
    <source>
        <dbReference type="Pfam" id="PF13701"/>
    </source>
</evidence>
<dbReference type="EMBL" id="CTRP01000012">
    <property type="protein sequence ID" value="CQR73016.1"/>
    <property type="molecule type" value="Genomic_DNA"/>
</dbReference>
<reference evidence="5" key="1">
    <citation type="submission" date="2015-03" db="EMBL/GenBank/DDBJ databases">
        <authorList>
            <person name="Nijsse Bart"/>
        </authorList>
    </citation>
    <scope>NUCLEOTIDE SEQUENCE [LARGE SCALE GENOMIC DNA]</scope>
</reference>
<sequence>MAALMRYALKTIECFVKMPLTWKKEVLAATALYPEKFTIACYGEFFYQAGSWEYARRVICKIEKRPEELFVRYTFIVTNNLTPQKIVKFYTNRGCMENFIKESKNEFGFSTLQPLYACECKPFTDMYRLIPKYFAIFSLAWLLVPYLFNASTIAFFSKKSAIDCTLSWGWDGCKANTLYFPVPLLRPPGTLLQQQPRNQVRQQRQRLPVGYNPE</sequence>
<dbReference type="AlphaFoldDB" id="A0A0U1L031"/>
<dbReference type="InterPro" id="IPR025668">
    <property type="entry name" value="Tnp_DDE_dom"/>
</dbReference>
<keyword evidence="2" id="KW-1133">Transmembrane helix</keyword>
<name>A0A0U1L031_9FIRM</name>
<feature type="region of interest" description="Disordered" evidence="1">
    <location>
        <begin position="195"/>
        <end position="214"/>
    </location>
</feature>
<organism evidence="4 5">
    <name type="scientific">Sporomusa ovata</name>
    <dbReference type="NCBI Taxonomy" id="2378"/>
    <lineage>
        <taxon>Bacteria</taxon>
        <taxon>Bacillati</taxon>
        <taxon>Bacillota</taxon>
        <taxon>Negativicutes</taxon>
        <taxon>Selenomonadales</taxon>
        <taxon>Sporomusaceae</taxon>
        <taxon>Sporomusa</taxon>
    </lineage>
</organism>
<evidence type="ECO:0000313" key="4">
    <source>
        <dbReference type="EMBL" id="CQR73016.1"/>
    </source>
</evidence>
<proteinExistence type="predicted"/>
<gene>
    <name evidence="4" type="ORF">SpAn4DRAFT_2248</name>
</gene>
<evidence type="ECO:0000256" key="2">
    <source>
        <dbReference type="SAM" id="Phobius"/>
    </source>
</evidence>
<dbReference type="Pfam" id="PF13701">
    <property type="entry name" value="DDE_Tnp_1_4"/>
    <property type="match status" value="1"/>
</dbReference>
<evidence type="ECO:0000313" key="5">
    <source>
        <dbReference type="Proteomes" id="UP000049855"/>
    </source>
</evidence>
<protein>
    <recommendedName>
        <fullName evidence="3">Transposase DDE domain-containing protein</fullName>
    </recommendedName>
</protein>
<keyword evidence="5" id="KW-1185">Reference proteome</keyword>
<accession>A0A0U1L031</accession>
<dbReference type="Proteomes" id="UP000049855">
    <property type="component" value="Unassembled WGS sequence"/>
</dbReference>
<feature type="transmembrane region" description="Helical" evidence="2">
    <location>
        <begin position="133"/>
        <end position="156"/>
    </location>
</feature>
<feature type="domain" description="Transposase DDE" evidence="3">
    <location>
        <begin position="39"/>
        <end position="111"/>
    </location>
</feature>
<evidence type="ECO:0000256" key="1">
    <source>
        <dbReference type="SAM" id="MobiDB-lite"/>
    </source>
</evidence>
<keyword evidence="2" id="KW-0472">Membrane</keyword>